<feature type="compositionally biased region" description="Low complexity" evidence="4">
    <location>
        <begin position="91"/>
        <end position="100"/>
    </location>
</feature>
<feature type="compositionally biased region" description="Basic and acidic residues" evidence="4">
    <location>
        <begin position="267"/>
        <end position="283"/>
    </location>
</feature>
<feature type="non-terminal residue" evidence="6">
    <location>
        <position position="1"/>
    </location>
</feature>
<organism evidence="6 7">
    <name type="scientific">Geodermatophilus arenarius</name>
    <dbReference type="NCBI Taxonomy" id="1137990"/>
    <lineage>
        <taxon>Bacteria</taxon>
        <taxon>Bacillati</taxon>
        <taxon>Actinomycetota</taxon>
        <taxon>Actinomycetes</taxon>
        <taxon>Geodermatophilales</taxon>
        <taxon>Geodermatophilaceae</taxon>
        <taxon>Geodermatophilus</taxon>
    </lineage>
</organism>
<dbReference type="InterPro" id="IPR001635">
    <property type="entry name" value="Flag_hook_Flik"/>
</dbReference>
<dbReference type="InterPro" id="IPR021136">
    <property type="entry name" value="Flagellar_hook_control-like_C"/>
</dbReference>
<feature type="compositionally biased region" description="Low complexity" evidence="4">
    <location>
        <begin position="232"/>
        <end position="251"/>
    </location>
</feature>
<dbReference type="Pfam" id="PF02120">
    <property type="entry name" value="Flg_hook"/>
    <property type="match status" value="1"/>
</dbReference>
<comment type="function">
    <text evidence="1">Controls the length of the flagellar hook.</text>
</comment>
<dbReference type="PRINTS" id="PR01007">
    <property type="entry name" value="FLGHOOKFLIK"/>
</dbReference>
<feature type="region of interest" description="Disordered" evidence="4">
    <location>
        <begin position="231"/>
        <end position="302"/>
    </location>
</feature>
<dbReference type="RefSeq" id="WP_387987852.1">
    <property type="nucleotide sequence ID" value="NZ_JBHSGR010000006.1"/>
</dbReference>
<keyword evidence="6" id="KW-0969">Cilium</keyword>
<evidence type="ECO:0000313" key="7">
    <source>
        <dbReference type="Proteomes" id="UP001596025"/>
    </source>
</evidence>
<proteinExistence type="inferred from homology"/>
<dbReference type="CDD" id="cd17470">
    <property type="entry name" value="T3SS_Flik_C"/>
    <property type="match status" value="1"/>
</dbReference>
<gene>
    <name evidence="6" type="ORF">ACFO3M_06990</name>
</gene>
<accession>A0ABV9LG45</accession>
<feature type="region of interest" description="Disordered" evidence="4">
    <location>
        <begin position="91"/>
        <end position="147"/>
    </location>
</feature>
<evidence type="ECO:0000256" key="2">
    <source>
        <dbReference type="ARBA" id="ARBA00009149"/>
    </source>
</evidence>
<name>A0ABV9LG45_9ACTN</name>
<evidence type="ECO:0000256" key="1">
    <source>
        <dbReference type="ARBA" id="ARBA00003944"/>
    </source>
</evidence>
<feature type="domain" description="Flagellar hook-length control protein-like C-terminal" evidence="5">
    <location>
        <begin position="160"/>
        <end position="231"/>
    </location>
</feature>
<feature type="compositionally biased region" description="Low complexity" evidence="4">
    <location>
        <begin position="126"/>
        <end position="137"/>
    </location>
</feature>
<comment type="similarity">
    <text evidence="2">Belongs to the FliK family.</text>
</comment>
<keyword evidence="6" id="KW-0282">Flagellum</keyword>
<comment type="caution">
    <text evidence="6">The sequence shown here is derived from an EMBL/GenBank/DDBJ whole genome shotgun (WGS) entry which is preliminary data.</text>
</comment>
<feature type="region of interest" description="Disordered" evidence="4">
    <location>
        <begin position="1"/>
        <end position="53"/>
    </location>
</feature>
<dbReference type="Gene3D" id="3.30.750.140">
    <property type="match status" value="1"/>
</dbReference>
<keyword evidence="7" id="KW-1185">Reference proteome</keyword>
<evidence type="ECO:0000313" key="6">
    <source>
        <dbReference type="EMBL" id="MFC4693128.1"/>
    </source>
</evidence>
<evidence type="ECO:0000256" key="3">
    <source>
        <dbReference type="ARBA" id="ARBA00022795"/>
    </source>
</evidence>
<evidence type="ECO:0000259" key="5">
    <source>
        <dbReference type="Pfam" id="PF02120"/>
    </source>
</evidence>
<dbReference type="Proteomes" id="UP001596025">
    <property type="component" value="Unassembled WGS sequence"/>
</dbReference>
<dbReference type="EMBL" id="JBHSGR010000006">
    <property type="protein sequence ID" value="MFC4693128.1"/>
    <property type="molecule type" value="Genomic_DNA"/>
</dbReference>
<keyword evidence="3" id="KW-1005">Bacterial flagellum biogenesis</keyword>
<protein>
    <submittedName>
        <fullName evidence="6">Flagellar hook-length control protein FliK</fullName>
    </submittedName>
</protein>
<keyword evidence="6" id="KW-0966">Cell projection</keyword>
<dbReference type="InterPro" id="IPR038610">
    <property type="entry name" value="FliK-like_C_sf"/>
</dbReference>
<evidence type="ECO:0000256" key="4">
    <source>
        <dbReference type="SAM" id="MobiDB-lite"/>
    </source>
</evidence>
<reference evidence="7" key="1">
    <citation type="journal article" date="2019" name="Int. J. Syst. Evol. Microbiol.">
        <title>The Global Catalogue of Microorganisms (GCM) 10K type strain sequencing project: providing services to taxonomists for standard genome sequencing and annotation.</title>
        <authorList>
            <consortium name="The Broad Institute Genomics Platform"/>
            <consortium name="The Broad Institute Genome Sequencing Center for Infectious Disease"/>
            <person name="Wu L."/>
            <person name="Ma J."/>
        </authorList>
    </citation>
    <scope>NUCLEOTIDE SEQUENCE [LARGE SCALE GENOMIC DNA]</scope>
    <source>
        <strain evidence="7">CCUG 62763</strain>
    </source>
</reference>
<feature type="compositionally biased region" description="Low complexity" evidence="4">
    <location>
        <begin position="24"/>
        <end position="43"/>
    </location>
</feature>
<sequence length="302" mass="28765">VPAGAVAVPGVAAGLPRPAPAPVPAGAGVPTAPAALPGTAVPAPATPPPAAPAAAALPAGLVVVAADPQPASVPAAALPVPAEAAAAPAAAPVPAAADPGAQERDPGTSGGTPLSAVPAPAPVPAPASATPAAAPARPDVPQPPVAAQVAPTVATLAAGPDGTHTMTLVLTPETLGPVEVRVTVHSGTVELSLRGASDAGRAALLDALPDLRRDLEASGLTCSRLQVDRDAAGSGSSQAQAGWQQAQQQAGEHGRGSAQGGAQGRGAADDRGRPWLRTPDTDGSRPAAAADHPASSVLDVRA</sequence>
<feature type="compositionally biased region" description="Low complexity" evidence="4">
    <location>
        <begin position="1"/>
        <end position="16"/>
    </location>
</feature>